<dbReference type="RefSeq" id="WP_136857460.1">
    <property type="nucleotide sequence ID" value="NZ_SUNH01000020.1"/>
</dbReference>
<dbReference type="AlphaFoldDB" id="A0A4U0QM63"/>
<dbReference type="OrthoDB" id="7778599at2"/>
<keyword evidence="3" id="KW-1185">Reference proteome</keyword>
<dbReference type="Proteomes" id="UP000306223">
    <property type="component" value="Unassembled WGS sequence"/>
</dbReference>
<organism evidence="2 3">
    <name type="scientific">Paracoccus hibiscisoli</name>
    <dbReference type="NCBI Taxonomy" id="2023261"/>
    <lineage>
        <taxon>Bacteria</taxon>
        <taxon>Pseudomonadati</taxon>
        <taxon>Pseudomonadota</taxon>
        <taxon>Alphaproteobacteria</taxon>
        <taxon>Rhodobacterales</taxon>
        <taxon>Paracoccaceae</taxon>
        <taxon>Paracoccus</taxon>
    </lineage>
</organism>
<evidence type="ECO:0000256" key="1">
    <source>
        <dbReference type="SAM" id="MobiDB-lite"/>
    </source>
</evidence>
<dbReference type="EMBL" id="SUNH01000020">
    <property type="protein sequence ID" value="TJZ82786.1"/>
    <property type="molecule type" value="Genomic_DNA"/>
</dbReference>
<evidence type="ECO:0000313" key="3">
    <source>
        <dbReference type="Proteomes" id="UP000306223"/>
    </source>
</evidence>
<reference evidence="2 3" key="1">
    <citation type="submission" date="2019-04" db="EMBL/GenBank/DDBJ databases">
        <authorList>
            <person name="Li J."/>
        </authorList>
    </citation>
    <scope>NUCLEOTIDE SEQUENCE [LARGE SCALE GENOMIC DNA]</scope>
    <source>
        <strain evidence="2 3">CCTCC AB2016182</strain>
    </source>
</reference>
<feature type="compositionally biased region" description="Low complexity" evidence="1">
    <location>
        <begin position="76"/>
        <end position="87"/>
    </location>
</feature>
<feature type="compositionally biased region" description="Low complexity" evidence="1">
    <location>
        <begin position="35"/>
        <end position="46"/>
    </location>
</feature>
<proteinExistence type="predicted"/>
<feature type="region of interest" description="Disordered" evidence="1">
    <location>
        <begin position="1"/>
        <end position="102"/>
    </location>
</feature>
<gene>
    <name evidence="2" type="ORF">FA740_14355</name>
</gene>
<evidence type="ECO:0000313" key="2">
    <source>
        <dbReference type="EMBL" id="TJZ82786.1"/>
    </source>
</evidence>
<evidence type="ECO:0008006" key="4">
    <source>
        <dbReference type="Google" id="ProtNLM"/>
    </source>
</evidence>
<comment type="caution">
    <text evidence="2">The sequence shown here is derived from an EMBL/GenBank/DDBJ whole genome shotgun (WGS) entry which is preliminary data.</text>
</comment>
<accession>A0A4U0QM63</accession>
<sequence>MVKARRTSAADAADPAQPLVLTVIEGTKPRRSRKAAAAPEAPAAKAPRARTAKTKAAPRAEDAPPKPAAKPRSRSKAPATAAATKPARQTRARAAKPAPASEARWVDELTFAAQAQAQAGRSVAQIVLSEDQPLGAAAREIARIRSEMQQIRHMIDSQPVEQGDAHAMLQRLCRNPAPRGLLAGSTASVIELVPQTRRASAPAARALRAVPDAIAAPLPDAIADPVAPQIAPVVANPDPVLAQLVAPVAMPAPVRAPSRIARLLSAWGDWLMWRLLPPALPNQASAARPGSMPQPLRQAAATSMAQDAPADPAPVGCVPVAQTPPQTPVPMDEIVGQAVTRIMEDGSLRAHLKEMIREELEGEMGARFSGNLRAVVRREIATALDERLTHL</sequence>
<name>A0A4U0QM63_9RHOB</name>
<protein>
    <recommendedName>
        <fullName evidence="4">DUF2497 domain-containing protein</fullName>
    </recommendedName>
</protein>